<dbReference type="InterPro" id="IPR011075">
    <property type="entry name" value="TetR_C"/>
</dbReference>
<feature type="domain" description="HTH tetR-type" evidence="5">
    <location>
        <begin position="14"/>
        <end position="74"/>
    </location>
</feature>
<evidence type="ECO:0000259" key="5">
    <source>
        <dbReference type="PROSITE" id="PS50977"/>
    </source>
</evidence>
<dbReference type="InterPro" id="IPR009057">
    <property type="entry name" value="Homeodomain-like_sf"/>
</dbReference>
<dbReference type="Pfam" id="PF00440">
    <property type="entry name" value="TetR_N"/>
    <property type="match status" value="1"/>
</dbReference>
<reference evidence="6 7" key="1">
    <citation type="submission" date="2015-07" db="EMBL/GenBank/DDBJ databases">
        <title>Genome analysis of myxobacterium Chondromyces crocatus Cm c5 reveals a high potential for natural compound synthesis and the genetic basis for the loss of fruiting body formation.</title>
        <authorList>
            <person name="Zaburannyi N."/>
            <person name="Bunk B."/>
            <person name="Maier J."/>
            <person name="Overmann J."/>
            <person name="Mueller R."/>
        </authorList>
    </citation>
    <scope>NUCLEOTIDE SEQUENCE [LARGE SCALE GENOMIC DNA]</scope>
    <source>
        <strain evidence="6 7">Cm c5</strain>
    </source>
</reference>
<dbReference type="AlphaFoldDB" id="A0A0K1ELL8"/>
<sequence>MPLRKLPDEARRSERARRAILTAARDLTLDQGYARLTIEGIAAAAGVGKQTIYRWWPSKGAIVFDAFLALSQDAAGNLELPDTGDIEADLRTVLRETILELLDPRHDAAFRALASEIQTDRKLADNLVQALLGPQMEATKRRLQSAQRAGQLARSLDLQLATELFYGPIFHRWLLRTAPLDPTLADALVPLVLRALRPKSAKSPPDPRERDGTR</sequence>
<keyword evidence="3" id="KW-0804">Transcription</keyword>
<evidence type="ECO:0000313" key="6">
    <source>
        <dbReference type="EMBL" id="AKT41764.1"/>
    </source>
</evidence>
<dbReference type="PANTHER" id="PTHR30055">
    <property type="entry name" value="HTH-TYPE TRANSCRIPTIONAL REGULATOR RUTR"/>
    <property type="match status" value="1"/>
</dbReference>
<name>A0A0K1ELL8_CHOCO</name>
<gene>
    <name evidence="6" type="primary">tetR</name>
    <name evidence="6" type="ORF">CMC5_059750</name>
</gene>
<proteinExistence type="predicted"/>
<dbReference type="OrthoDB" id="9796019at2"/>
<organism evidence="6 7">
    <name type="scientific">Chondromyces crocatus</name>
    <dbReference type="NCBI Taxonomy" id="52"/>
    <lineage>
        <taxon>Bacteria</taxon>
        <taxon>Pseudomonadati</taxon>
        <taxon>Myxococcota</taxon>
        <taxon>Polyangia</taxon>
        <taxon>Polyangiales</taxon>
        <taxon>Polyangiaceae</taxon>
        <taxon>Chondromyces</taxon>
    </lineage>
</organism>
<dbReference type="Pfam" id="PF16859">
    <property type="entry name" value="TetR_C_11"/>
    <property type="match status" value="1"/>
</dbReference>
<dbReference type="GO" id="GO:0003700">
    <property type="term" value="F:DNA-binding transcription factor activity"/>
    <property type="evidence" value="ECO:0007669"/>
    <property type="project" value="TreeGrafter"/>
</dbReference>
<evidence type="ECO:0000256" key="2">
    <source>
        <dbReference type="ARBA" id="ARBA00023125"/>
    </source>
</evidence>
<dbReference type="KEGG" id="ccro:CMC5_059750"/>
<dbReference type="InterPro" id="IPR036271">
    <property type="entry name" value="Tet_transcr_reg_TetR-rel_C_sf"/>
</dbReference>
<dbReference type="STRING" id="52.CMC5_059750"/>
<evidence type="ECO:0000256" key="4">
    <source>
        <dbReference type="PROSITE-ProRule" id="PRU00335"/>
    </source>
</evidence>
<dbReference type="InterPro" id="IPR001647">
    <property type="entry name" value="HTH_TetR"/>
</dbReference>
<dbReference type="SUPFAM" id="SSF48498">
    <property type="entry name" value="Tetracyclin repressor-like, C-terminal domain"/>
    <property type="match status" value="1"/>
</dbReference>
<dbReference type="RefSeq" id="WP_050433499.1">
    <property type="nucleotide sequence ID" value="NZ_CP012159.1"/>
</dbReference>
<dbReference type="EMBL" id="CP012159">
    <property type="protein sequence ID" value="AKT41764.1"/>
    <property type="molecule type" value="Genomic_DNA"/>
</dbReference>
<keyword evidence="7" id="KW-1185">Reference proteome</keyword>
<feature type="DNA-binding region" description="H-T-H motif" evidence="4">
    <location>
        <begin position="37"/>
        <end position="56"/>
    </location>
</feature>
<dbReference type="GO" id="GO:0000976">
    <property type="term" value="F:transcription cis-regulatory region binding"/>
    <property type="evidence" value="ECO:0007669"/>
    <property type="project" value="TreeGrafter"/>
</dbReference>
<dbReference type="PRINTS" id="PR00455">
    <property type="entry name" value="HTHTETR"/>
</dbReference>
<dbReference type="Proteomes" id="UP000067626">
    <property type="component" value="Chromosome"/>
</dbReference>
<dbReference type="Gene3D" id="1.10.357.10">
    <property type="entry name" value="Tetracycline Repressor, domain 2"/>
    <property type="match status" value="1"/>
</dbReference>
<dbReference type="PATRIC" id="fig|52.7.peg.6584"/>
<dbReference type="Gene3D" id="1.10.10.60">
    <property type="entry name" value="Homeodomain-like"/>
    <property type="match status" value="1"/>
</dbReference>
<dbReference type="PANTHER" id="PTHR30055:SF148">
    <property type="entry name" value="TETR-FAMILY TRANSCRIPTIONAL REGULATOR"/>
    <property type="match status" value="1"/>
</dbReference>
<protein>
    <submittedName>
        <fullName evidence="6">TetR family transcriptional regulator</fullName>
    </submittedName>
</protein>
<dbReference type="InterPro" id="IPR050109">
    <property type="entry name" value="HTH-type_TetR-like_transc_reg"/>
</dbReference>
<evidence type="ECO:0000256" key="1">
    <source>
        <dbReference type="ARBA" id="ARBA00023015"/>
    </source>
</evidence>
<dbReference type="PROSITE" id="PS50977">
    <property type="entry name" value="HTH_TETR_2"/>
    <property type="match status" value="1"/>
</dbReference>
<evidence type="ECO:0000313" key="7">
    <source>
        <dbReference type="Proteomes" id="UP000067626"/>
    </source>
</evidence>
<dbReference type="SUPFAM" id="SSF46689">
    <property type="entry name" value="Homeodomain-like"/>
    <property type="match status" value="1"/>
</dbReference>
<keyword evidence="1" id="KW-0805">Transcription regulation</keyword>
<keyword evidence="2 4" id="KW-0238">DNA-binding</keyword>
<evidence type="ECO:0000256" key="3">
    <source>
        <dbReference type="ARBA" id="ARBA00023163"/>
    </source>
</evidence>
<accession>A0A0K1ELL8</accession>